<name>A0A372G7T2_9ACTN</name>
<comment type="similarity">
    <text evidence="1">Belongs to the N(4)/N(6)-methyltransferase family.</text>
</comment>
<keyword evidence="11" id="KW-1185">Reference proteome</keyword>
<dbReference type="InterPro" id="IPR038333">
    <property type="entry name" value="T1MK-like_N_sf"/>
</dbReference>
<dbReference type="Gene3D" id="1.20.1260.30">
    <property type="match status" value="1"/>
</dbReference>
<comment type="caution">
    <text evidence="10">The sequence shown here is derived from an EMBL/GenBank/DDBJ whole genome shotgun (WGS) entry which is preliminary data.</text>
</comment>
<dbReference type="Pfam" id="PF02384">
    <property type="entry name" value="N6_Mtase"/>
    <property type="match status" value="1"/>
</dbReference>
<dbReference type="InterPro" id="IPR052916">
    <property type="entry name" value="Type-I_RE_MTase_Subunit"/>
</dbReference>
<sequence>MPPRKRPIAGQGELPGVSSTKEIQDILWKAADKLRGSMDAAQYKEFVLGLVFLKYVSDAFVERRGELAADSELALIPEHRRAAFLEEKDEYTEKNVFWVPPTARWDYIAENASSTEGGVGKLLDEAMDGVMKANKALKGVLPKIFNRDNVDQKRLKELVDLISDARFTGHGDRPAQDVLGEVYEYFLERFARAEGKRAGEFYTPASVVRLIVEVLEPYEGRVYDPACGSGGMFVQSGKFVARRRGKDHTHDIAIYGQEANERTWRLAKMNLAIHGMDPKGIGDRWSDTFGDDKMPDLKADFVMANPPFNMSDWERKTGDPRWKYGVPPQSNANFAWLQHIVSKLGDRGSAGVVLSNGSISSKQSGEGEIRAALVEADLVACMIALPGNLFRTTAIPACLWFLTKDKSPQGAKALIDQRGRVLFIDARAMGTMIDRTERILTDEDLEKISDTYHAWRGTKSAKGKGLSYEDVPGYCYSASLQEIEKHDYILTPGLYVGTAAAEEDPDAEPVEERVARLTKELFAQLDESARLDAVLRERMGSING</sequence>
<evidence type="ECO:0000256" key="3">
    <source>
        <dbReference type="ARBA" id="ARBA00022603"/>
    </source>
</evidence>
<dbReference type="GO" id="GO:0032259">
    <property type="term" value="P:methylation"/>
    <property type="evidence" value="ECO:0007669"/>
    <property type="project" value="UniProtKB-KW"/>
</dbReference>
<evidence type="ECO:0000256" key="2">
    <source>
        <dbReference type="ARBA" id="ARBA00011900"/>
    </source>
</evidence>
<dbReference type="EMBL" id="QVNQ01000013">
    <property type="protein sequence ID" value="RFS81435.1"/>
    <property type="molecule type" value="Genomic_DNA"/>
</dbReference>
<dbReference type="OrthoDB" id="9784823at2"/>
<comment type="catalytic activity">
    <reaction evidence="7">
        <text>a 2'-deoxyadenosine in DNA + S-adenosyl-L-methionine = an N(6)-methyl-2'-deoxyadenosine in DNA + S-adenosyl-L-homocysteine + H(+)</text>
        <dbReference type="Rhea" id="RHEA:15197"/>
        <dbReference type="Rhea" id="RHEA-COMP:12418"/>
        <dbReference type="Rhea" id="RHEA-COMP:12419"/>
        <dbReference type="ChEBI" id="CHEBI:15378"/>
        <dbReference type="ChEBI" id="CHEBI:57856"/>
        <dbReference type="ChEBI" id="CHEBI:59789"/>
        <dbReference type="ChEBI" id="CHEBI:90615"/>
        <dbReference type="ChEBI" id="CHEBI:90616"/>
        <dbReference type="EC" id="2.1.1.72"/>
    </reaction>
</comment>
<gene>
    <name evidence="10" type="ORF">D0T12_31270</name>
</gene>
<keyword evidence="4 10" id="KW-0808">Transferase</keyword>
<feature type="domain" description="N6 adenine-specific DNA methyltransferase N-terminal" evidence="9">
    <location>
        <begin position="24"/>
        <end position="162"/>
    </location>
</feature>
<dbReference type="AlphaFoldDB" id="A0A372G7T2"/>
<evidence type="ECO:0000259" key="9">
    <source>
        <dbReference type="Pfam" id="PF12161"/>
    </source>
</evidence>
<dbReference type="SUPFAM" id="SSF53335">
    <property type="entry name" value="S-adenosyl-L-methionine-dependent methyltransferases"/>
    <property type="match status" value="1"/>
</dbReference>
<dbReference type="PANTHER" id="PTHR42998:SF1">
    <property type="entry name" value="TYPE I RESTRICTION ENZYME HINDI METHYLASE SUBUNIT"/>
    <property type="match status" value="1"/>
</dbReference>
<dbReference type="GO" id="GO:0003677">
    <property type="term" value="F:DNA binding"/>
    <property type="evidence" value="ECO:0007669"/>
    <property type="project" value="InterPro"/>
</dbReference>
<evidence type="ECO:0000313" key="10">
    <source>
        <dbReference type="EMBL" id="RFS81435.1"/>
    </source>
</evidence>
<evidence type="ECO:0000256" key="5">
    <source>
        <dbReference type="ARBA" id="ARBA00022691"/>
    </source>
</evidence>
<dbReference type="InterPro" id="IPR003356">
    <property type="entry name" value="DNA_methylase_A-5"/>
</dbReference>
<keyword evidence="5" id="KW-0949">S-adenosyl-L-methionine</keyword>
<protein>
    <recommendedName>
        <fullName evidence="2">site-specific DNA-methyltransferase (adenine-specific)</fullName>
        <ecNumber evidence="2">2.1.1.72</ecNumber>
    </recommendedName>
</protein>
<dbReference type="Gene3D" id="3.40.50.150">
    <property type="entry name" value="Vaccinia Virus protein VP39"/>
    <property type="match status" value="1"/>
</dbReference>
<dbReference type="Pfam" id="PF12161">
    <property type="entry name" value="HsdM_N"/>
    <property type="match status" value="1"/>
</dbReference>
<feature type="domain" description="DNA methylase adenine-specific" evidence="8">
    <location>
        <begin position="176"/>
        <end position="504"/>
    </location>
</feature>
<evidence type="ECO:0000256" key="4">
    <source>
        <dbReference type="ARBA" id="ARBA00022679"/>
    </source>
</evidence>
<dbReference type="InterPro" id="IPR022749">
    <property type="entry name" value="D12N6_MeTrfase_N"/>
</dbReference>
<evidence type="ECO:0000256" key="1">
    <source>
        <dbReference type="ARBA" id="ARBA00006594"/>
    </source>
</evidence>
<dbReference type="PRINTS" id="PR00507">
    <property type="entry name" value="N12N6MTFRASE"/>
</dbReference>
<dbReference type="PANTHER" id="PTHR42998">
    <property type="entry name" value="TYPE I RESTRICTION ENZYME HINDVIIP M PROTEIN-RELATED"/>
    <property type="match status" value="1"/>
</dbReference>
<dbReference type="GO" id="GO:0009307">
    <property type="term" value="P:DNA restriction-modification system"/>
    <property type="evidence" value="ECO:0007669"/>
    <property type="project" value="UniProtKB-KW"/>
</dbReference>
<evidence type="ECO:0000256" key="7">
    <source>
        <dbReference type="ARBA" id="ARBA00047942"/>
    </source>
</evidence>
<evidence type="ECO:0000256" key="6">
    <source>
        <dbReference type="ARBA" id="ARBA00022747"/>
    </source>
</evidence>
<dbReference type="Proteomes" id="UP000262882">
    <property type="component" value="Unassembled WGS sequence"/>
</dbReference>
<reference evidence="10 11" key="1">
    <citation type="submission" date="2018-08" db="EMBL/GenBank/DDBJ databases">
        <title>Actinomadura spongicola sp. nov., isolated from marine sponge Leucetta chagosensis.</title>
        <authorList>
            <person name="Li L."/>
            <person name="Lin H.W."/>
        </authorList>
    </citation>
    <scope>NUCLEOTIDE SEQUENCE [LARGE SCALE GENOMIC DNA]</scope>
    <source>
        <strain evidence="10 11">LHW52907</strain>
    </source>
</reference>
<dbReference type="RefSeq" id="WP_117404226.1">
    <property type="nucleotide sequence ID" value="NZ_QVNQ01000013.1"/>
</dbReference>
<organism evidence="10 11">
    <name type="scientific">Actinomadura spongiicola</name>
    <dbReference type="NCBI Taxonomy" id="2303421"/>
    <lineage>
        <taxon>Bacteria</taxon>
        <taxon>Bacillati</taxon>
        <taxon>Actinomycetota</taxon>
        <taxon>Actinomycetes</taxon>
        <taxon>Streptosporangiales</taxon>
        <taxon>Thermomonosporaceae</taxon>
        <taxon>Actinomadura</taxon>
    </lineage>
</organism>
<evidence type="ECO:0000313" key="11">
    <source>
        <dbReference type="Proteomes" id="UP000262882"/>
    </source>
</evidence>
<keyword evidence="3 10" id="KW-0489">Methyltransferase</keyword>
<dbReference type="EC" id="2.1.1.72" evidence="2"/>
<keyword evidence="6" id="KW-0680">Restriction system</keyword>
<proteinExistence type="inferred from homology"/>
<dbReference type="InterPro" id="IPR029063">
    <property type="entry name" value="SAM-dependent_MTases_sf"/>
</dbReference>
<evidence type="ECO:0000259" key="8">
    <source>
        <dbReference type="Pfam" id="PF02384"/>
    </source>
</evidence>
<dbReference type="GO" id="GO:0008170">
    <property type="term" value="F:N-methyltransferase activity"/>
    <property type="evidence" value="ECO:0007669"/>
    <property type="project" value="InterPro"/>
</dbReference>
<dbReference type="GO" id="GO:0009007">
    <property type="term" value="F:site-specific DNA-methyltransferase (adenine-specific) activity"/>
    <property type="evidence" value="ECO:0007669"/>
    <property type="project" value="UniProtKB-EC"/>
</dbReference>
<accession>A0A372G7T2</accession>